<evidence type="ECO:0000313" key="1">
    <source>
        <dbReference type="EMBL" id="CAI0439886.1"/>
    </source>
</evidence>
<organism evidence="1 2">
    <name type="scientific">Linum tenue</name>
    <dbReference type="NCBI Taxonomy" id="586396"/>
    <lineage>
        <taxon>Eukaryota</taxon>
        <taxon>Viridiplantae</taxon>
        <taxon>Streptophyta</taxon>
        <taxon>Embryophyta</taxon>
        <taxon>Tracheophyta</taxon>
        <taxon>Spermatophyta</taxon>
        <taxon>Magnoliopsida</taxon>
        <taxon>eudicotyledons</taxon>
        <taxon>Gunneridae</taxon>
        <taxon>Pentapetalae</taxon>
        <taxon>rosids</taxon>
        <taxon>fabids</taxon>
        <taxon>Malpighiales</taxon>
        <taxon>Linaceae</taxon>
        <taxon>Linum</taxon>
    </lineage>
</organism>
<protein>
    <submittedName>
        <fullName evidence="1">Uncharacterized protein</fullName>
    </submittedName>
</protein>
<dbReference type="Proteomes" id="UP001154282">
    <property type="component" value="Unassembled WGS sequence"/>
</dbReference>
<keyword evidence="2" id="KW-1185">Reference proteome</keyword>
<gene>
    <name evidence="1" type="ORF">LITE_LOCUS26309</name>
</gene>
<name>A0AAV0M238_9ROSI</name>
<accession>A0AAV0M238</accession>
<evidence type="ECO:0000313" key="2">
    <source>
        <dbReference type="Proteomes" id="UP001154282"/>
    </source>
</evidence>
<reference evidence="1" key="1">
    <citation type="submission" date="2022-08" db="EMBL/GenBank/DDBJ databases">
        <authorList>
            <person name="Gutierrez-Valencia J."/>
        </authorList>
    </citation>
    <scope>NUCLEOTIDE SEQUENCE</scope>
</reference>
<dbReference type="AlphaFoldDB" id="A0AAV0M238"/>
<dbReference type="EMBL" id="CAMGYJ010000006">
    <property type="protein sequence ID" value="CAI0439886.1"/>
    <property type="molecule type" value="Genomic_DNA"/>
</dbReference>
<comment type="caution">
    <text evidence="1">The sequence shown here is derived from an EMBL/GenBank/DDBJ whole genome shotgun (WGS) entry which is preliminary data.</text>
</comment>
<sequence>MQQNFSISPKTIPFQAVLQHLISLTKTNTSDIGTHLLELFHSDASIGHQPYHHDGEGSRKAYGAFNNAGEKVLKENPGALSNKQIVGMAREVLNRQEFENQHPCSYCSDKNADAAFLCQ</sequence>
<proteinExistence type="predicted"/>